<dbReference type="RefSeq" id="WP_066403889.1">
    <property type="nucleotide sequence ID" value="NZ_CP011390.1"/>
</dbReference>
<protein>
    <recommendedName>
        <fullName evidence="3">DUF3592 domain-containing protein</fullName>
    </recommendedName>
</protein>
<name>A0A172TUX1_9BACT</name>
<evidence type="ECO:0000313" key="1">
    <source>
        <dbReference type="EMBL" id="ANE50684.1"/>
    </source>
</evidence>
<dbReference type="KEGG" id="fla:SY85_09390"/>
<dbReference type="EMBL" id="CP011390">
    <property type="protein sequence ID" value="ANE50684.1"/>
    <property type="molecule type" value="Genomic_DNA"/>
</dbReference>
<dbReference type="STRING" id="1492898.SY85_09390"/>
<gene>
    <name evidence="1" type="ORF">SY85_09390</name>
</gene>
<organism evidence="1 2">
    <name type="scientific">Flavisolibacter tropicus</name>
    <dbReference type="NCBI Taxonomy" id="1492898"/>
    <lineage>
        <taxon>Bacteria</taxon>
        <taxon>Pseudomonadati</taxon>
        <taxon>Bacteroidota</taxon>
        <taxon>Chitinophagia</taxon>
        <taxon>Chitinophagales</taxon>
        <taxon>Chitinophagaceae</taxon>
        <taxon>Flavisolibacter</taxon>
    </lineage>
</organism>
<evidence type="ECO:0000313" key="2">
    <source>
        <dbReference type="Proteomes" id="UP000077177"/>
    </source>
</evidence>
<evidence type="ECO:0008006" key="3">
    <source>
        <dbReference type="Google" id="ProtNLM"/>
    </source>
</evidence>
<dbReference type="Proteomes" id="UP000077177">
    <property type="component" value="Chromosome"/>
</dbReference>
<proteinExistence type="predicted"/>
<accession>A0A172TUX1</accession>
<dbReference type="AlphaFoldDB" id="A0A172TUX1"/>
<reference evidence="2" key="1">
    <citation type="submission" date="2015-01" db="EMBL/GenBank/DDBJ databases">
        <title>Flavisolibacter sp./LCS9/ whole genome sequencing.</title>
        <authorList>
            <person name="Kim M.K."/>
            <person name="Srinivasan S."/>
            <person name="Lee J.-J."/>
        </authorList>
    </citation>
    <scope>NUCLEOTIDE SEQUENCE [LARGE SCALE GENOMIC DNA]</scope>
    <source>
        <strain evidence="2">LCS9</strain>
    </source>
</reference>
<keyword evidence="2" id="KW-1185">Reference proteome</keyword>
<reference evidence="1 2" key="2">
    <citation type="journal article" date="2016" name="Int. J. Syst. Evol. Microbiol.">
        <title>Flavisolibacter tropicus sp. nov., isolated from tropical soil.</title>
        <authorList>
            <person name="Lee J.J."/>
            <person name="Kang M.S."/>
            <person name="Kim G.S."/>
            <person name="Lee C.S."/>
            <person name="Lim S."/>
            <person name="Lee J."/>
            <person name="Roh S.H."/>
            <person name="Kang H."/>
            <person name="Ha J.M."/>
            <person name="Bae S."/>
            <person name="Jung H.Y."/>
            <person name="Kim M.K."/>
        </authorList>
    </citation>
    <scope>NUCLEOTIDE SEQUENCE [LARGE SCALE GENOMIC DNA]</scope>
    <source>
        <strain evidence="1 2">LCS9</strain>
    </source>
</reference>
<sequence length="107" mass="12181">MEFLLFIMLIGLVIYFFLGKDTEHALKQHGIRTTGIIIYNKESASKSMYRLGGNINHPTIKFITETGEEVVGQPISGFISQYEVLVPSQVKIIYDKRVPKRFCIDAN</sequence>
<dbReference type="OrthoDB" id="4210245at2"/>